<comment type="similarity">
    <text evidence="1">Belongs to the SS18 family.</text>
</comment>
<dbReference type="AlphaFoldDB" id="A0A672P2P4"/>
<name>A0A672P2P4_SINGR</name>
<sequence>GYQHSSKYLQCSADERNSYIPYYQQMLHRNLVYLATIADSNQNMQSLLPAVSIYSQSPI</sequence>
<reference evidence="3" key="1">
    <citation type="submission" date="2025-08" db="UniProtKB">
        <authorList>
            <consortium name="Ensembl"/>
        </authorList>
    </citation>
    <scope>IDENTIFICATION</scope>
</reference>
<organism evidence="3 4">
    <name type="scientific">Sinocyclocheilus grahami</name>
    <name type="common">Dianchi golden-line fish</name>
    <name type="synonym">Barbus grahami</name>
    <dbReference type="NCBI Taxonomy" id="75366"/>
    <lineage>
        <taxon>Eukaryota</taxon>
        <taxon>Metazoa</taxon>
        <taxon>Chordata</taxon>
        <taxon>Craniata</taxon>
        <taxon>Vertebrata</taxon>
        <taxon>Euteleostomi</taxon>
        <taxon>Actinopterygii</taxon>
        <taxon>Neopterygii</taxon>
        <taxon>Teleostei</taxon>
        <taxon>Ostariophysi</taxon>
        <taxon>Cypriniformes</taxon>
        <taxon>Cyprinidae</taxon>
        <taxon>Cyprininae</taxon>
        <taxon>Sinocyclocheilus</taxon>
    </lineage>
</organism>
<accession>A0A672P2P4</accession>
<keyword evidence="4" id="KW-1185">Reference proteome</keyword>
<feature type="domain" description="SS18 N-terminal" evidence="2">
    <location>
        <begin position="22"/>
        <end position="46"/>
    </location>
</feature>
<dbReference type="InterPro" id="IPR007726">
    <property type="entry name" value="SS18_N"/>
</dbReference>
<protein>
    <recommendedName>
        <fullName evidence="2">SS18 N-terminal domain-containing protein</fullName>
    </recommendedName>
</protein>
<reference evidence="3" key="2">
    <citation type="submission" date="2025-09" db="UniProtKB">
        <authorList>
            <consortium name="Ensembl"/>
        </authorList>
    </citation>
    <scope>IDENTIFICATION</scope>
</reference>
<dbReference type="InParanoid" id="A0A672P2P4"/>
<dbReference type="Ensembl" id="ENSSGRT00000060578.1">
    <property type="protein sequence ID" value="ENSSGRP00000056745.1"/>
    <property type="gene ID" value="ENSSGRG00000029694.1"/>
</dbReference>
<evidence type="ECO:0000259" key="2">
    <source>
        <dbReference type="Pfam" id="PF05030"/>
    </source>
</evidence>
<evidence type="ECO:0000256" key="1">
    <source>
        <dbReference type="ARBA" id="ARBA00007945"/>
    </source>
</evidence>
<evidence type="ECO:0000313" key="3">
    <source>
        <dbReference type="Ensembl" id="ENSSGRP00000056745.1"/>
    </source>
</evidence>
<evidence type="ECO:0000313" key="4">
    <source>
        <dbReference type="Proteomes" id="UP000472262"/>
    </source>
</evidence>
<dbReference type="Proteomes" id="UP000472262">
    <property type="component" value="Unassembled WGS sequence"/>
</dbReference>
<dbReference type="Pfam" id="PF05030">
    <property type="entry name" value="SSXT"/>
    <property type="match status" value="1"/>
</dbReference>
<proteinExistence type="inferred from homology"/>